<dbReference type="Proteomes" id="UP000035682">
    <property type="component" value="Unplaced"/>
</dbReference>
<reference evidence="3" key="2">
    <citation type="submission" date="2020-12" db="UniProtKB">
        <authorList>
            <consortium name="WormBaseParasite"/>
        </authorList>
    </citation>
    <scope>IDENTIFICATION</scope>
</reference>
<gene>
    <name evidence="1 3 4" type="ORF">SRAE_X000036200</name>
</gene>
<dbReference type="GeneID" id="36383415"/>
<dbReference type="RefSeq" id="XP_024510231.1">
    <property type="nucleotide sequence ID" value="XM_024644699.1"/>
</dbReference>
<dbReference type="EMBL" id="LN609530">
    <property type="protein sequence ID" value="CEF71035.1"/>
    <property type="molecule type" value="Genomic_DNA"/>
</dbReference>
<reference evidence="1 2" key="1">
    <citation type="submission" date="2014-09" db="EMBL/GenBank/DDBJ databases">
        <authorList>
            <person name="Martin A.A."/>
        </authorList>
    </citation>
    <scope>NUCLEOTIDE SEQUENCE</scope>
    <source>
        <strain evidence="2">ED321</strain>
        <strain evidence="1">ED321 Heterogonic</strain>
    </source>
</reference>
<evidence type="ECO:0000313" key="3">
    <source>
        <dbReference type="WBParaSite" id="SRAE_X000036200.1"/>
    </source>
</evidence>
<dbReference type="WBParaSite" id="SRAE_X000036200.1">
    <property type="protein sequence ID" value="SRAE_X000036200.1"/>
    <property type="gene ID" value="WBGene00265921"/>
</dbReference>
<proteinExistence type="predicted"/>
<keyword evidence="2" id="KW-1185">Reference proteome</keyword>
<evidence type="ECO:0000313" key="2">
    <source>
        <dbReference type="Proteomes" id="UP000035682"/>
    </source>
</evidence>
<evidence type="ECO:0000313" key="1">
    <source>
        <dbReference type="EMBL" id="CEF71035.1"/>
    </source>
</evidence>
<protein>
    <submittedName>
        <fullName evidence="3">VWFA domain-containing protein</fullName>
    </submittedName>
</protein>
<organism evidence="1">
    <name type="scientific">Strongyloides ratti</name>
    <name type="common">Parasitic roundworm</name>
    <dbReference type="NCBI Taxonomy" id="34506"/>
    <lineage>
        <taxon>Eukaryota</taxon>
        <taxon>Metazoa</taxon>
        <taxon>Ecdysozoa</taxon>
        <taxon>Nematoda</taxon>
        <taxon>Chromadorea</taxon>
        <taxon>Rhabditida</taxon>
        <taxon>Tylenchina</taxon>
        <taxon>Panagrolaimomorpha</taxon>
        <taxon>Strongyloidoidea</taxon>
        <taxon>Strongyloididae</taxon>
        <taxon>Strongyloides</taxon>
    </lineage>
</organism>
<dbReference type="CTD" id="36383415"/>
<dbReference type="WormBase" id="SRAE_X000036200">
    <property type="protein sequence ID" value="SRP08106"/>
    <property type="gene ID" value="WBGene00265921"/>
</dbReference>
<evidence type="ECO:0000313" key="4">
    <source>
        <dbReference type="WormBase" id="SRAE_X000036200"/>
    </source>
</evidence>
<dbReference type="AlphaFoldDB" id="A0A090LMF8"/>
<name>A0A090LMF8_STRRB</name>
<accession>A0A090LMF8</accession>
<sequence>MFFFDNSIYGKNSFSKQIKIVNEFVLNSPNEDDSISIVLLSKGETSYNSSFYPIPTYDYGEFYTSLAAISNQPPAKDNISYFVLTSDVASKNNLSDVNLYTKNPILVYFIDSYINRIEDTRNILNMISEFSNTTVKVVSIIFDTMKFSTATFLTKDFSSVHLSTDHKETSQWLYKQYQISQ</sequence>